<evidence type="ECO:0000313" key="3">
    <source>
        <dbReference type="Proteomes" id="UP000694044"/>
    </source>
</evidence>
<dbReference type="AlphaFoldDB" id="A0A8T1VDR5"/>
<evidence type="ECO:0000256" key="1">
    <source>
        <dbReference type="SAM" id="MobiDB-lite"/>
    </source>
</evidence>
<feature type="region of interest" description="Disordered" evidence="1">
    <location>
        <begin position="1"/>
        <end position="59"/>
    </location>
</feature>
<dbReference type="EMBL" id="JAGDFM010000362">
    <property type="protein sequence ID" value="KAG7379235.1"/>
    <property type="molecule type" value="Genomic_DNA"/>
</dbReference>
<comment type="caution">
    <text evidence="2">The sequence shown here is derived from an EMBL/GenBank/DDBJ whole genome shotgun (WGS) entry which is preliminary data.</text>
</comment>
<sequence length="275" mass="30192">MAGEGDGGGEGSTCRGAVDSQKQRQGAGVNDWGRSPRADGYHQPPGSADPRDTEAQAYADEAKVWSWRFREPYKTPPHHMPKEVAAQEKRQLSPLQYQYPGHCSNERAFKVNGERHWLCDAHRNHQNILQRDRYRSNTRKKTSKKKEAKKTKKSTKRELSSTKSSKKFQREATSSVLVPDGHGYTADSSLRLDVRSDSNSGVHQTAVSTALPSASPLDVESVNQRLEPVTTMQCSQTPQKSATGFLVNLTTSCLLAMGLANTTAGVCLGTNCTSD</sequence>
<accession>A0A8T1VDR5</accession>
<organism evidence="2 3">
    <name type="scientific">Phytophthora pseudosyringae</name>
    <dbReference type="NCBI Taxonomy" id="221518"/>
    <lineage>
        <taxon>Eukaryota</taxon>
        <taxon>Sar</taxon>
        <taxon>Stramenopiles</taxon>
        <taxon>Oomycota</taxon>
        <taxon>Peronosporomycetes</taxon>
        <taxon>Peronosporales</taxon>
        <taxon>Peronosporaceae</taxon>
        <taxon>Phytophthora</taxon>
    </lineage>
</organism>
<feature type="compositionally biased region" description="Basic and acidic residues" evidence="1">
    <location>
        <begin position="49"/>
        <end position="59"/>
    </location>
</feature>
<gene>
    <name evidence="2" type="ORF">PHYPSEUDO_008861</name>
</gene>
<reference evidence="2" key="1">
    <citation type="submission" date="2021-02" db="EMBL/GenBank/DDBJ databases">
        <authorList>
            <person name="Palmer J.M."/>
        </authorList>
    </citation>
    <scope>NUCLEOTIDE SEQUENCE</scope>
    <source>
        <strain evidence="2">SCRP734</strain>
    </source>
</reference>
<feature type="compositionally biased region" description="Basic residues" evidence="1">
    <location>
        <begin position="136"/>
        <end position="155"/>
    </location>
</feature>
<evidence type="ECO:0000313" key="2">
    <source>
        <dbReference type="EMBL" id="KAG7379235.1"/>
    </source>
</evidence>
<dbReference type="Proteomes" id="UP000694044">
    <property type="component" value="Unassembled WGS sequence"/>
</dbReference>
<name>A0A8T1VDR5_9STRA</name>
<dbReference type="OrthoDB" id="129707at2759"/>
<feature type="region of interest" description="Disordered" evidence="1">
    <location>
        <begin position="129"/>
        <end position="182"/>
    </location>
</feature>
<keyword evidence="3" id="KW-1185">Reference proteome</keyword>
<protein>
    <submittedName>
        <fullName evidence="2">Uncharacterized protein</fullName>
    </submittedName>
</protein>
<proteinExistence type="predicted"/>
<feature type="compositionally biased region" description="Gly residues" evidence="1">
    <location>
        <begin position="1"/>
        <end position="11"/>
    </location>
</feature>